<feature type="region of interest" description="Disordered" evidence="3">
    <location>
        <begin position="684"/>
        <end position="714"/>
    </location>
</feature>
<evidence type="ECO:0000313" key="5">
    <source>
        <dbReference type="Ensembl" id="ENSSPAP00000013745.1"/>
    </source>
</evidence>
<dbReference type="SMART" id="SM00241">
    <property type="entry name" value="ZP"/>
    <property type="match status" value="1"/>
</dbReference>
<dbReference type="PANTHER" id="PTHR14002:SF50">
    <property type="entry name" value="ALPHA-TECTORIN-LIKE-RELATED"/>
    <property type="match status" value="1"/>
</dbReference>
<dbReference type="SMART" id="SM00832">
    <property type="entry name" value="C8"/>
    <property type="match status" value="1"/>
</dbReference>
<organism evidence="5">
    <name type="scientific">Stegastes partitus</name>
    <name type="common">bicolor damselfish</name>
    <dbReference type="NCBI Taxonomy" id="144197"/>
    <lineage>
        <taxon>Eukaryota</taxon>
        <taxon>Metazoa</taxon>
        <taxon>Chordata</taxon>
        <taxon>Craniata</taxon>
        <taxon>Vertebrata</taxon>
        <taxon>Euteleostomi</taxon>
        <taxon>Actinopterygii</taxon>
        <taxon>Neopterygii</taxon>
        <taxon>Teleostei</taxon>
        <taxon>Neoteleostei</taxon>
        <taxon>Acanthomorphata</taxon>
        <taxon>Ovalentaria</taxon>
        <taxon>Pomacentridae</taxon>
        <taxon>Stegastes</taxon>
    </lineage>
</organism>
<name>A0A3B4ZZG1_9TELE</name>
<feature type="compositionally biased region" description="Basic and acidic residues" evidence="3">
    <location>
        <begin position="694"/>
        <end position="704"/>
    </location>
</feature>
<sequence length="714" mass="77496">MVLSSQVNVTEGNIAVCFKDHYRPGGTGNDCFLTAQRGSSAGRWSAQDSVESAGSDYHQNLPQIKAASGCSFNLQLGDQTNPAKVSEVLIHPDVELGNFEKLDPLKPVHLVLTSGFVPGVFYEPGTAACDSEASSITCDATSVLSTAACGPGERCHGNGQCTWMATCTATASTVIDLHGNVTSVPDRCAYTLLAEAGVQVLAVFRERRRLDVSFLDRVILRLDEQNVDIQLGQGGRVQLNDTDLILNGSPLQRHGVELLKDRTGVAAKILSSSFNTSVFFDGYTAQIHPVRPLNVASMFLCLASLTPRLLTSPFYPSVSCDSCNLLKEAPFAACHNLTDPEPFVTACINTLCKYPAVDDLRCQFHEAYARTCSLHSNRTLQGWRSEARCSSPQAFCQDTFCSDHEFCAKNIGGETSCFCRATFASKYRSANTLGEPTVCGQNAASVSLVGCLLEEKGIDYSELHLNNQSCTGQRDDQTHMVTFTFDRTNTCGTVVMANNSQIIYKNTIKTPNASSPDAIVRHEPVKIDFSCFYSQPDIKSMAFRIKDSSVIQQIVSGSWSYTLNMTAFTDAGRTHKITSSTEVRLEQTVWVELKTTGLEEGLVAVVTDSCWATSEPSANGSLRYDLIIAGCANPADETVQVEANGRGTSNHFSFKMFQFSGHSGDIYLHCKVKLCVNKSGSCSPSCGKSSRGRRSAELEPEDRNPAVITMSWSD</sequence>
<evidence type="ECO:0000256" key="3">
    <source>
        <dbReference type="SAM" id="MobiDB-lite"/>
    </source>
</evidence>
<keyword evidence="1" id="KW-0732">Signal</keyword>
<dbReference type="Gene3D" id="2.60.40.4100">
    <property type="entry name" value="Zona pellucida, ZP-C domain"/>
    <property type="match status" value="1"/>
</dbReference>
<dbReference type="Gene3D" id="2.60.40.3210">
    <property type="entry name" value="Zona pellucida, ZP-N domain"/>
    <property type="match status" value="1"/>
</dbReference>
<dbReference type="InterPro" id="IPR042235">
    <property type="entry name" value="ZP-C_dom"/>
</dbReference>
<dbReference type="InterPro" id="IPR055355">
    <property type="entry name" value="ZP-C"/>
</dbReference>
<dbReference type="InterPro" id="IPR014853">
    <property type="entry name" value="VWF/SSPO/ZAN-like_Cys-rich_dom"/>
</dbReference>
<dbReference type="PROSITE" id="PS51034">
    <property type="entry name" value="ZP_2"/>
    <property type="match status" value="1"/>
</dbReference>
<dbReference type="InterPro" id="IPR055356">
    <property type="entry name" value="ZP-N"/>
</dbReference>
<dbReference type="PANTHER" id="PTHR14002">
    <property type="entry name" value="ENDOGLIN/TGF-BETA RECEPTOR TYPE III"/>
    <property type="match status" value="1"/>
</dbReference>
<dbReference type="Pfam" id="PF08742">
    <property type="entry name" value="C8"/>
    <property type="match status" value="1"/>
</dbReference>
<dbReference type="Ensembl" id="ENSSPAT00000013975.1">
    <property type="protein sequence ID" value="ENSSPAP00000013745.1"/>
    <property type="gene ID" value="ENSSPAG00000010393.1"/>
</dbReference>
<keyword evidence="2" id="KW-1015">Disulfide bond</keyword>
<dbReference type="GeneTree" id="ENSGT00940000156038"/>
<evidence type="ECO:0000256" key="1">
    <source>
        <dbReference type="ARBA" id="ARBA00022729"/>
    </source>
</evidence>
<feature type="domain" description="ZP" evidence="4">
    <location>
        <begin position="438"/>
        <end position="693"/>
    </location>
</feature>
<evidence type="ECO:0000259" key="4">
    <source>
        <dbReference type="PROSITE" id="PS51034"/>
    </source>
</evidence>
<proteinExistence type="predicted"/>
<evidence type="ECO:0000256" key="2">
    <source>
        <dbReference type="ARBA" id="ARBA00023157"/>
    </source>
</evidence>
<protein>
    <submittedName>
        <fullName evidence="5">Uncharacterized LOC103368549</fullName>
    </submittedName>
</protein>
<dbReference type="AlphaFoldDB" id="A0A3B4ZZG1"/>
<reference evidence="5" key="1">
    <citation type="submission" date="2023-09" db="UniProtKB">
        <authorList>
            <consortium name="Ensembl"/>
        </authorList>
    </citation>
    <scope>IDENTIFICATION</scope>
</reference>
<dbReference type="InterPro" id="IPR001507">
    <property type="entry name" value="ZP_dom"/>
</dbReference>
<dbReference type="STRING" id="144197.ENSSPAP00000013745"/>
<dbReference type="Pfam" id="PF23344">
    <property type="entry name" value="ZP-N"/>
    <property type="match status" value="1"/>
</dbReference>
<accession>A0A3B4ZZG1</accession>
<dbReference type="Pfam" id="PF00100">
    <property type="entry name" value="Zona_pellucida"/>
    <property type="match status" value="1"/>
</dbReference>